<name>X0X6V5_9ZZZZ</name>
<evidence type="ECO:0000313" key="1">
    <source>
        <dbReference type="EMBL" id="GAG32398.1"/>
    </source>
</evidence>
<gene>
    <name evidence="1" type="ORF">S01H1_66661</name>
</gene>
<feature type="non-terminal residue" evidence="1">
    <location>
        <position position="1"/>
    </location>
</feature>
<sequence length="29" mass="3233">VPSQSREGHPSYPYAQKKSRFNALLNVSA</sequence>
<reference evidence="1" key="1">
    <citation type="journal article" date="2014" name="Front. Microbiol.">
        <title>High frequency of phylogenetically diverse reductive dehalogenase-homologous genes in deep subseafloor sedimentary metagenomes.</title>
        <authorList>
            <person name="Kawai M."/>
            <person name="Futagami T."/>
            <person name="Toyoda A."/>
            <person name="Takaki Y."/>
            <person name="Nishi S."/>
            <person name="Hori S."/>
            <person name="Arai W."/>
            <person name="Tsubouchi T."/>
            <person name="Morono Y."/>
            <person name="Uchiyama I."/>
            <person name="Ito T."/>
            <person name="Fujiyama A."/>
            <person name="Inagaki F."/>
            <person name="Takami H."/>
        </authorList>
    </citation>
    <scope>NUCLEOTIDE SEQUENCE</scope>
    <source>
        <strain evidence="1">Expedition CK06-06</strain>
    </source>
</reference>
<proteinExistence type="predicted"/>
<dbReference type="EMBL" id="BARS01044091">
    <property type="protein sequence ID" value="GAG32398.1"/>
    <property type="molecule type" value="Genomic_DNA"/>
</dbReference>
<comment type="caution">
    <text evidence="1">The sequence shown here is derived from an EMBL/GenBank/DDBJ whole genome shotgun (WGS) entry which is preliminary data.</text>
</comment>
<accession>X0X6V5</accession>
<dbReference type="AlphaFoldDB" id="X0X6V5"/>
<organism evidence="1">
    <name type="scientific">marine sediment metagenome</name>
    <dbReference type="NCBI Taxonomy" id="412755"/>
    <lineage>
        <taxon>unclassified sequences</taxon>
        <taxon>metagenomes</taxon>
        <taxon>ecological metagenomes</taxon>
    </lineage>
</organism>
<protein>
    <submittedName>
        <fullName evidence="1">Uncharacterized protein</fullName>
    </submittedName>
</protein>